<evidence type="ECO:0000256" key="1">
    <source>
        <dbReference type="ARBA" id="ARBA00004170"/>
    </source>
</evidence>
<dbReference type="GO" id="GO:0046933">
    <property type="term" value="F:proton-transporting ATP synthase activity, rotational mechanism"/>
    <property type="evidence" value="ECO:0007669"/>
    <property type="project" value="InterPro"/>
</dbReference>
<keyword evidence="7" id="KW-0472">Membrane</keyword>
<keyword evidence="5" id="KW-0375">Hydrogen ion transport</keyword>
<keyword evidence="11" id="KW-1185">Reference proteome</keyword>
<dbReference type="RefSeq" id="WP_327787735.1">
    <property type="nucleotide sequence ID" value="NZ_JARGEQ010000016.1"/>
</dbReference>
<evidence type="ECO:0000256" key="9">
    <source>
        <dbReference type="ARBA" id="ARBA00023310"/>
    </source>
</evidence>
<evidence type="ECO:0000313" key="11">
    <source>
        <dbReference type="Proteomes" id="UP001301140"/>
    </source>
</evidence>
<keyword evidence="9" id="KW-0066">ATP synthesis</keyword>
<evidence type="ECO:0000256" key="3">
    <source>
        <dbReference type="ARBA" id="ARBA00008936"/>
    </source>
</evidence>
<evidence type="ECO:0000313" key="10">
    <source>
        <dbReference type="EMBL" id="MDF1585320.1"/>
    </source>
</evidence>
<protein>
    <submittedName>
        <fullName evidence="10">Uncharacterized protein</fullName>
    </submittedName>
</protein>
<comment type="caution">
    <text evidence="10">The sequence shown here is derived from an EMBL/GenBank/DDBJ whole genome shotgun (WGS) entry which is preliminary data.</text>
</comment>
<evidence type="ECO:0000256" key="8">
    <source>
        <dbReference type="ARBA" id="ARBA00023196"/>
    </source>
</evidence>
<keyword evidence="8" id="KW-0139">CF(1)</keyword>
<sequence>MAPGGVIAVRGPVVDVRFTPGLLPGTDEGPAVAWDWPHRLILEVHAHRDPCSVRTVAMQATRRNIEDRLGELRRAERGARQSAITEEIADIAAGVAAAGVR</sequence>
<reference evidence="10 11" key="1">
    <citation type="submission" date="2023-03" db="EMBL/GenBank/DDBJ databases">
        <title>YIM 152171 draft genome.</title>
        <authorList>
            <person name="Yang Z."/>
        </authorList>
    </citation>
    <scope>NUCLEOTIDE SEQUENCE [LARGE SCALE GENOMIC DNA]</scope>
    <source>
        <strain evidence="10 11">YIM 152171</strain>
    </source>
</reference>
<dbReference type="GO" id="GO:0045259">
    <property type="term" value="C:proton-transporting ATP synthase complex"/>
    <property type="evidence" value="ECO:0007669"/>
    <property type="project" value="UniProtKB-KW"/>
</dbReference>
<evidence type="ECO:0000256" key="2">
    <source>
        <dbReference type="ARBA" id="ARBA00007681"/>
    </source>
</evidence>
<name>A0AAP3V030_9PROT</name>
<dbReference type="AlphaFoldDB" id="A0AAP3V030"/>
<organism evidence="10 11">
    <name type="scientific">Marinimicrococcus flavescens</name>
    <dbReference type="NCBI Taxonomy" id="3031815"/>
    <lineage>
        <taxon>Bacteria</taxon>
        <taxon>Pseudomonadati</taxon>
        <taxon>Pseudomonadota</taxon>
        <taxon>Alphaproteobacteria</taxon>
        <taxon>Geminicoccales</taxon>
        <taxon>Geminicoccaceae</taxon>
        <taxon>Marinimicrococcus</taxon>
    </lineage>
</organism>
<evidence type="ECO:0000256" key="5">
    <source>
        <dbReference type="ARBA" id="ARBA00022781"/>
    </source>
</evidence>
<evidence type="ECO:0000256" key="6">
    <source>
        <dbReference type="ARBA" id="ARBA00023065"/>
    </source>
</evidence>
<comment type="subcellular location">
    <subcellularLocation>
        <location evidence="1">Membrane</location>
        <topology evidence="1">Peripheral membrane protein</topology>
    </subcellularLocation>
</comment>
<evidence type="ECO:0000256" key="7">
    <source>
        <dbReference type="ARBA" id="ARBA00023136"/>
    </source>
</evidence>
<keyword evidence="6" id="KW-0406">Ion transport</keyword>
<keyword evidence="4" id="KW-0813">Transport</keyword>
<dbReference type="EMBL" id="JARGEQ010000016">
    <property type="protein sequence ID" value="MDF1585320.1"/>
    <property type="molecule type" value="Genomic_DNA"/>
</dbReference>
<dbReference type="InterPro" id="IPR035968">
    <property type="entry name" value="ATP_synth_F1_ATPase_gsu"/>
</dbReference>
<dbReference type="SUPFAM" id="SSF50615">
    <property type="entry name" value="N-terminal domain of alpha and beta subunits of F1 ATP synthase"/>
    <property type="match status" value="1"/>
</dbReference>
<dbReference type="InterPro" id="IPR036121">
    <property type="entry name" value="ATPase_F1/V1/A1_a/bsu_N_sf"/>
</dbReference>
<dbReference type="Proteomes" id="UP001301140">
    <property type="component" value="Unassembled WGS sequence"/>
</dbReference>
<accession>A0AAP3V030</accession>
<gene>
    <name evidence="10" type="ORF">PZ740_02855</name>
</gene>
<proteinExistence type="inferred from homology"/>
<comment type="similarity">
    <text evidence="2">Belongs to the ATPase gamma chain family.</text>
</comment>
<dbReference type="SUPFAM" id="SSF52943">
    <property type="entry name" value="ATP synthase (F1-ATPase), gamma subunit"/>
    <property type="match status" value="1"/>
</dbReference>
<comment type="similarity">
    <text evidence="3">Belongs to the ATPase alpha/beta chains family.</text>
</comment>
<evidence type="ECO:0000256" key="4">
    <source>
        <dbReference type="ARBA" id="ARBA00022448"/>
    </source>
</evidence>
<dbReference type="Gene3D" id="2.40.10.170">
    <property type="match status" value="1"/>
</dbReference>